<organism evidence="2 3">
    <name type="scientific">Vibrio penaeicida</name>
    <dbReference type="NCBI Taxonomy" id="104609"/>
    <lineage>
        <taxon>Bacteria</taxon>
        <taxon>Pseudomonadati</taxon>
        <taxon>Pseudomonadota</taxon>
        <taxon>Gammaproteobacteria</taxon>
        <taxon>Vibrionales</taxon>
        <taxon>Vibrionaceae</taxon>
        <taxon>Vibrio</taxon>
    </lineage>
</organism>
<dbReference type="RefSeq" id="WP_224055684.1">
    <property type="nucleotide sequence ID" value="NZ_AP025145.1"/>
</dbReference>
<dbReference type="AlphaFoldDB" id="A0AAV5P2K1"/>
<protein>
    <submittedName>
        <fullName evidence="2">Uncharacterized protein</fullName>
    </submittedName>
</protein>
<accession>A0AAV5P2K1</accession>
<keyword evidence="1" id="KW-0732">Signal</keyword>
<dbReference type="Proteomes" id="UP001156690">
    <property type="component" value="Unassembled WGS sequence"/>
</dbReference>
<feature type="signal peptide" evidence="1">
    <location>
        <begin position="1"/>
        <end position="28"/>
    </location>
</feature>
<evidence type="ECO:0000313" key="3">
    <source>
        <dbReference type="Proteomes" id="UP001156690"/>
    </source>
</evidence>
<evidence type="ECO:0000313" key="2">
    <source>
        <dbReference type="EMBL" id="GLQ76081.1"/>
    </source>
</evidence>
<reference evidence="3" key="1">
    <citation type="journal article" date="2019" name="Int. J. Syst. Evol. Microbiol.">
        <title>The Global Catalogue of Microorganisms (GCM) 10K type strain sequencing project: providing services to taxonomists for standard genome sequencing and annotation.</title>
        <authorList>
            <consortium name="The Broad Institute Genomics Platform"/>
            <consortium name="The Broad Institute Genome Sequencing Center for Infectious Disease"/>
            <person name="Wu L."/>
            <person name="Ma J."/>
        </authorList>
    </citation>
    <scope>NUCLEOTIDE SEQUENCE [LARGE SCALE GENOMIC DNA]</scope>
    <source>
        <strain evidence="3">NBRC 15640</strain>
    </source>
</reference>
<evidence type="ECO:0000256" key="1">
    <source>
        <dbReference type="SAM" id="SignalP"/>
    </source>
</evidence>
<feature type="chain" id="PRO_5043899095" evidence="1">
    <location>
        <begin position="29"/>
        <end position="255"/>
    </location>
</feature>
<sequence>MSKLNLVKKTSSILIASALLVTSAHTVAHSKHTGGIQSGTSDSVLSAFDIIHTKITTEGNTATFHIAVSDKAGSVKPTPTGKLAGSDVFSYVWPTTMNSGQIGFKDDAGILAFAVTSHPDFDDTPLYDENGDGDKANDGDVWHSHWVVLQPNEQCGPGALGVVDIPEGSKPKVPDTWPGLPLLIDSPDYTPNFDGNTLNVKVQFDDIDTVKLAKFDGVTSGLRVNASAHSPLLCIVDVFDVASGDLSLPGIVIPK</sequence>
<comment type="caution">
    <text evidence="2">The sequence shown here is derived from an EMBL/GenBank/DDBJ whole genome shotgun (WGS) entry which is preliminary data.</text>
</comment>
<keyword evidence="3" id="KW-1185">Reference proteome</keyword>
<name>A0AAV5P2K1_9VIBR</name>
<gene>
    <name evidence="2" type="ORF">GCM10007932_54440</name>
</gene>
<dbReference type="EMBL" id="BSNX01000075">
    <property type="protein sequence ID" value="GLQ76081.1"/>
    <property type="molecule type" value="Genomic_DNA"/>
</dbReference>
<proteinExistence type="predicted"/>